<dbReference type="NCBIfam" id="TIGR00756">
    <property type="entry name" value="PPR"/>
    <property type="match status" value="2"/>
</dbReference>
<feature type="region of interest" description="Disordered" evidence="6">
    <location>
        <begin position="95"/>
        <end position="157"/>
    </location>
</feature>
<evidence type="ECO:0008006" key="9">
    <source>
        <dbReference type="Google" id="ProtNLM"/>
    </source>
</evidence>
<dbReference type="KEGG" id="scm:SCHCO_02623368"/>
<dbReference type="PROSITE" id="PS51375">
    <property type="entry name" value="PPR"/>
    <property type="match status" value="4"/>
</dbReference>
<accession>D8PJT7</accession>
<protein>
    <recommendedName>
        <fullName evidence="9">Pentacotripeptide-repeat region of PRORP domain-containing protein</fullName>
    </recommendedName>
</protein>
<dbReference type="Gene3D" id="1.25.40.10">
    <property type="entry name" value="Tetratricopeptide repeat domain"/>
    <property type="match status" value="4"/>
</dbReference>
<evidence type="ECO:0000313" key="7">
    <source>
        <dbReference type="EMBL" id="EFJ01873.1"/>
    </source>
</evidence>
<dbReference type="HOGENOM" id="CLU_007929_0_0_1"/>
<keyword evidence="2" id="KW-0677">Repeat</keyword>
<evidence type="ECO:0000256" key="6">
    <source>
        <dbReference type="SAM" id="MobiDB-lite"/>
    </source>
</evidence>
<dbReference type="eggNOG" id="KOG4197">
    <property type="taxonomic scope" value="Eukaryota"/>
</dbReference>
<dbReference type="InterPro" id="IPR011990">
    <property type="entry name" value="TPR-like_helical_dom_sf"/>
</dbReference>
<gene>
    <name evidence="7" type="ORF">SCHCODRAFT_230806</name>
</gene>
<feature type="repeat" description="PPR" evidence="5">
    <location>
        <begin position="669"/>
        <end position="703"/>
    </location>
</feature>
<organism evidence="8">
    <name type="scientific">Schizophyllum commune (strain H4-8 / FGSC 9210)</name>
    <name type="common">Split gill fungus</name>
    <dbReference type="NCBI Taxonomy" id="578458"/>
    <lineage>
        <taxon>Eukaryota</taxon>
        <taxon>Fungi</taxon>
        <taxon>Dikarya</taxon>
        <taxon>Basidiomycota</taxon>
        <taxon>Agaricomycotina</taxon>
        <taxon>Agaricomycetes</taxon>
        <taxon>Agaricomycetidae</taxon>
        <taxon>Agaricales</taxon>
        <taxon>Schizophyllaceae</taxon>
        <taxon>Schizophyllum</taxon>
    </lineage>
</organism>
<evidence type="ECO:0000256" key="4">
    <source>
        <dbReference type="ARBA" id="ARBA00044511"/>
    </source>
</evidence>
<dbReference type="VEuPathDB" id="FungiDB:SCHCODRAFT_02623368"/>
<dbReference type="STRING" id="578458.D8PJT7"/>
<comment type="subunit">
    <text evidence="4">Binds to mitochondrial small subunit 15S rRNA.</text>
</comment>
<dbReference type="Pfam" id="PF01535">
    <property type="entry name" value="PPR"/>
    <property type="match status" value="2"/>
</dbReference>
<sequence>MVEPVALAFNSLNARLTHALPGIAAAKLVARPLRPALPADFFNPRPRSVKGKERALDPGLTLNDWPAWQCQEWLCSPHVWCNIHHRAELMEELRPTRGRSRRVPRTIPSPRTNSAGRVFVASQKRHVSHSSEALQEEEGRPPDYHPPYETSTHSRRRESWASHLFPAAAAPERRQELSSAVPQALLHTSHEEAPSSAAEEEQSPSSVAPEYEHSHTPITLDTLFPPYEPEHLRPVKRPRLDPKSSPSPVIALHRLRNLINGPTADILGEEVQTLLTCLRDGSHLEPHEVLMLSSKMLRKTQAWHDSKQGWNRQRQFGEVLVSILEPLRGRFAPSSIFDYQHHCMLSEALSLCGRLAEAATILRSIATMHGHSRQNARVLQAYESLVLAANRYYDAARVLDYVVLEWNLLGAHVLRRTFGGHSSKALRNTVFGILYKVENPAQILDNRPGWTQEQRAHAAATLLEVCLRHELPQDALDIFEYMEREHIDISLHARSRLIRLLARESMDAAANRVNDSTPNLERRSRAKVNLFIASHRGDTLVAEGYYRRLIRARAVQPFDTAMYMLSYAVHGAGTQTARLFSQHFAWEGRSWRHHRVRPSYLHYSLVIQAYTRAGDRAAAKRWVEMMRNDGYMPSVDIYAMVLQMHARRGDHKALQRVMRQMERSDIVLTAAPYTSVINLLAKQRDIDGAEHIFDRALRHGVKPDRRMLRALMDTYAEGGNWQGLVRAFDFASKNPERQLRLSIELYNQLFKGYLRMGAPFRLVSRLFLRLRELGVRPNQYTYALVMQSAVDAGKMRVADELYVEMKRLGETDQDLRPNEYVVSILLIGFLRRRMYARAMQVLREAKEQRIPLRPAAYVALVRMHAYKRTPGGRTHALEFAHDLVRSILDSPNPAMRRALDERPVNGMTVVERLYFPLLRALAKQRRPEAVEELVEEIQARGVRPSIPTLTVQLDAYRRTYRLDDATALWQRIFRKGVRIMRPSVLFAGEEGADAKRDTQVLCPALSIYVDALSAAGQHEAIPSVWQACADAGVELDGHNWNQLAIALLRAGQVTRAFELVEKVLIPMGQRSVTYRASRDAEPETPLAASTAPPMDPPLDRATRRAYMQRRLKRPARRLFQDVPSGALAKDAAGAMHVLQQVAPAFSSYRPHRALVRLLKLAYHRLRARAPAEVIGPRPAPEPERRIAYERSTYIQSAFLPRLAPEEQVMAKEEAEEVRRQIESRYPGAVALVKQEEVNEKARRRVVGRKVKAKRRLLQREIQRMRKMRTAV</sequence>
<proteinExistence type="inferred from homology"/>
<name>D8PJT7_SCHCM</name>
<evidence type="ECO:0000256" key="3">
    <source>
        <dbReference type="ARBA" id="ARBA00044493"/>
    </source>
</evidence>
<feature type="region of interest" description="Disordered" evidence="6">
    <location>
        <begin position="1075"/>
        <end position="1099"/>
    </location>
</feature>
<feature type="repeat" description="PPR" evidence="5">
    <location>
        <begin position="742"/>
        <end position="777"/>
    </location>
</feature>
<feature type="repeat" description="PPR" evidence="5">
    <location>
        <begin position="910"/>
        <end position="944"/>
    </location>
</feature>
<keyword evidence="8" id="KW-1185">Reference proteome</keyword>
<feature type="repeat" description="PPR" evidence="5">
    <location>
        <begin position="599"/>
        <end position="633"/>
    </location>
</feature>
<dbReference type="AlphaFoldDB" id="D8PJT7"/>
<dbReference type="OrthoDB" id="185373at2759"/>
<dbReference type="EMBL" id="GL377302">
    <property type="protein sequence ID" value="EFJ01873.1"/>
    <property type="molecule type" value="Genomic_DNA"/>
</dbReference>
<feature type="compositionally biased region" description="Basic and acidic residues" evidence="6">
    <location>
        <begin position="228"/>
        <end position="242"/>
    </location>
</feature>
<dbReference type="RefSeq" id="XP_003036775.1">
    <property type="nucleotide sequence ID" value="XM_003036729.1"/>
</dbReference>
<dbReference type="Pfam" id="PF13812">
    <property type="entry name" value="PPR_3"/>
    <property type="match status" value="2"/>
</dbReference>
<evidence type="ECO:0000256" key="2">
    <source>
        <dbReference type="ARBA" id="ARBA00022737"/>
    </source>
</evidence>
<feature type="region of interest" description="Disordered" evidence="6">
    <location>
        <begin position="187"/>
        <end position="247"/>
    </location>
</feature>
<dbReference type="PANTHER" id="PTHR47447:SF23">
    <property type="entry name" value="PENTACOTRIPEPTIDE-REPEAT REGION OF PRORP DOMAIN-CONTAINING PROTEIN"/>
    <property type="match status" value="1"/>
</dbReference>
<dbReference type="InterPro" id="IPR002885">
    <property type="entry name" value="PPR_rpt"/>
</dbReference>
<comment type="function">
    <text evidence="3">Regulates mitochondrial small subunit maturation by controlling 15S rRNA 5'-end processing. Localizes to the 5' precursor of the 15S rRNA in a position that is subsequently occupied by mS47 in the mature yeast mtSSU. Uses structure and sequence-specific RNA recognition, binding to a single-stranded region of the precursor and specifically recognizing bases -6 to -1. The exchange of Ccm1 for mS47 is coupled to the irreversible removal of precursor rRNA that is accompanied by conformational changes of the mitoribosomal proteins uS5m and mS26. These conformational changes signal completion of 5'-end rRNA processing through protection of the mature 5'-end of the 15S rRNA and stabilization of mS47. The removal of the 5' precursor together with the dissociation of Ccm1 may be catalyzed by the 5'-3' exoribonuclease Pet127. Involved in the specific removal of group I introns in mitochondrial encoded transcripts.</text>
</comment>
<dbReference type="InParanoid" id="D8PJT7"/>
<evidence type="ECO:0000256" key="1">
    <source>
        <dbReference type="ARBA" id="ARBA00006192"/>
    </source>
</evidence>
<dbReference type="GeneID" id="9589160"/>
<evidence type="ECO:0000313" key="8">
    <source>
        <dbReference type="Proteomes" id="UP000007431"/>
    </source>
</evidence>
<dbReference type="Proteomes" id="UP000007431">
    <property type="component" value="Unassembled WGS sequence"/>
</dbReference>
<comment type="similarity">
    <text evidence="1">Belongs to the CCM1 family.</text>
</comment>
<dbReference type="PANTHER" id="PTHR47447">
    <property type="entry name" value="OS03G0856100 PROTEIN"/>
    <property type="match status" value="1"/>
</dbReference>
<dbReference type="OMA" id="DFFTPHP"/>
<reference evidence="7 8" key="1">
    <citation type="journal article" date="2010" name="Nat. Biotechnol.">
        <title>Genome sequence of the model mushroom Schizophyllum commune.</title>
        <authorList>
            <person name="Ohm R.A."/>
            <person name="de Jong J.F."/>
            <person name="Lugones L.G."/>
            <person name="Aerts A."/>
            <person name="Kothe E."/>
            <person name="Stajich J.E."/>
            <person name="de Vries R.P."/>
            <person name="Record E."/>
            <person name="Levasseur A."/>
            <person name="Baker S.E."/>
            <person name="Bartholomew K.A."/>
            <person name="Coutinho P.M."/>
            <person name="Erdmann S."/>
            <person name="Fowler T.J."/>
            <person name="Gathman A.C."/>
            <person name="Lombard V."/>
            <person name="Henrissat B."/>
            <person name="Knabe N."/>
            <person name="Kuees U."/>
            <person name="Lilly W.W."/>
            <person name="Lindquist E."/>
            <person name="Lucas S."/>
            <person name="Magnuson J.K."/>
            <person name="Piumi F."/>
            <person name="Raudaskoski M."/>
            <person name="Salamov A."/>
            <person name="Schmutz J."/>
            <person name="Schwarze F.W.M.R."/>
            <person name="vanKuyk P.A."/>
            <person name="Horton J.S."/>
            <person name="Grigoriev I.V."/>
            <person name="Woesten H.A.B."/>
        </authorList>
    </citation>
    <scope>NUCLEOTIDE SEQUENCE [LARGE SCALE GENOMIC DNA]</scope>
    <source>
        <strain evidence="8">H4-8 / FGSC 9210</strain>
    </source>
</reference>
<evidence type="ECO:0000256" key="5">
    <source>
        <dbReference type="PROSITE-ProRule" id="PRU00708"/>
    </source>
</evidence>